<sequence length="38" mass="4319">MGLGRIIANKEWVKIDFFIPETTLINLPRSFGLITEAN</sequence>
<comment type="caution">
    <text evidence="1">The sequence shown here is derived from an EMBL/GenBank/DDBJ whole genome shotgun (WGS) entry which is preliminary data.</text>
</comment>
<dbReference type="EMBL" id="AUZM01000010">
    <property type="protein sequence ID" value="ERT08509.1"/>
    <property type="molecule type" value="Genomic_DNA"/>
</dbReference>
<dbReference type="Proteomes" id="UP000017127">
    <property type="component" value="Unassembled WGS sequence"/>
</dbReference>
<accession>U7QKM5</accession>
<proteinExistence type="predicted"/>
<dbReference type="AlphaFoldDB" id="U7QKM5"/>
<evidence type="ECO:0000313" key="2">
    <source>
        <dbReference type="Proteomes" id="UP000017127"/>
    </source>
</evidence>
<evidence type="ECO:0000313" key="1">
    <source>
        <dbReference type="EMBL" id="ERT08509.1"/>
    </source>
</evidence>
<reference evidence="1 2" key="1">
    <citation type="journal article" date="2013" name="Front. Microbiol.">
        <title>Comparative genomic analyses of the cyanobacterium, Lyngbya aestuarii BL J, a powerful hydrogen producer.</title>
        <authorList>
            <person name="Kothari A."/>
            <person name="Vaughn M."/>
            <person name="Garcia-Pichel F."/>
        </authorList>
    </citation>
    <scope>NUCLEOTIDE SEQUENCE [LARGE SCALE GENOMIC DNA]</scope>
    <source>
        <strain evidence="1 2">BL J</strain>
    </source>
</reference>
<protein>
    <submittedName>
        <fullName evidence="1">Uncharacterized protein</fullName>
    </submittedName>
</protein>
<keyword evidence="2" id="KW-1185">Reference proteome</keyword>
<gene>
    <name evidence="1" type="ORF">M595_1564</name>
</gene>
<name>U7QKM5_9CYAN</name>
<organism evidence="1 2">
    <name type="scientific">Lyngbya aestuarii BL J</name>
    <dbReference type="NCBI Taxonomy" id="1348334"/>
    <lineage>
        <taxon>Bacteria</taxon>
        <taxon>Bacillati</taxon>
        <taxon>Cyanobacteriota</taxon>
        <taxon>Cyanophyceae</taxon>
        <taxon>Oscillatoriophycideae</taxon>
        <taxon>Oscillatoriales</taxon>
        <taxon>Microcoleaceae</taxon>
        <taxon>Lyngbya</taxon>
    </lineage>
</organism>